<feature type="compositionally biased region" description="Polar residues" evidence="1">
    <location>
        <begin position="22"/>
        <end position="37"/>
    </location>
</feature>
<feature type="region of interest" description="Disordered" evidence="1">
    <location>
        <begin position="1"/>
        <end position="42"/>
    </location>
</feature>
<evidence type="ECO:0000313" key="3">
    <source>
        <dbReference type="Proteomes" id="UP000324897"/>
    </source>
</evidence>
<evidence type="ECO:0000313" key="2">
    <source>
        <dbReference type="EMBL" id="TVU00186.1"/>
    </source>
</evidence>
<accession>A0A5J9SMG9</accession>
<dbReference type="AlphaFoldDB" id="A0A5J9SMG9"/>
<name>A0A5J9SMG9_9POAL</name>
<proteinExistence type="predicted"/>
<reference evidence="2 3" key="1">
    <citation type="journal article" date="2019" name="Sci. Rep.">
        <title>A high-quality genome of Eragrostis curvula grass provides insights into Poaceae evolution and supports new strategies to enhance forage quality.</title>
        <authorList>
            <person name="Carballo J."/>
            <person name="Santos B.A.C.M."/>
            <person name="Zappacosta D."/>
            <person name="Garbus I."/>
            <person name="Selva J.P."/>
            <person name="Gallo C.A."/>
            <person name="Diaz A."/>
            <person name="Albertini E."/>
            <person name="Caccamo M."/>
            <person name="Echenique V."/>
        </authorList>
    </citation>
    <scope>NUCLEOTIDE SEQUENCE [LARGE SCALE GENOMIC DNA]</scope>
    <source>
        <strain evidence="3">cv. Victoria</strain>
        <tissue evidence="2">Leaf</tissue>
    </source>
</reference>
<dbReference type="EMBL" id="RWGY01000628">
    <property type="protein sequence ID" value="TVU00186.1"/>
    <property type="molecule type" value="Genomic_DNA"/>
</dbReference>
<sequence>MRRRDAARCSSTSASKKRILIRSSSTPATNGDSSVVRSSEELHQMTGMRQLVRAEAAARTWPRLLASGEAAA</sequence>
<organism evidence="2 3">
    <name type="scientific">Eragrostis curvula</name>
    <name type="common">weeping love grass</name>
    <dbReference type="NCBI Taxonomy" id="38414"/>
    <lineage>
        <taxon>Eukaryota</taxon>
        <taxon>Viridiplantae</taxon>
        <taxon>Streptophyta</taxon>
        <taxon>Embryophyta</taxon>
        <taxon>Tracheophyta</taxon>
        <taxon>Spermatophyta</taxon>
        <taxon>Magnoliopsida</taxon>
        <taxon>Liliopsida</taxon>
        <taxon>Poales</taxon>
        <taxon>Poaceae</taxon>
        <taxon>PACMAD clade</taxon>
        <taxon>Chloridoideae</taxon>
        <taxon>Eragrostideae</taxon>
        <taxon>Eragrostidinae</taxon>
        <taxon>Eragrostis</taxon>
    </lineage>
</organism>
<keyword evidence="3" id="KW-1185">Reference proteome</keyword>
<dbReference type="Gramene" id="TVU00186">
    <property type="protein sequence ID" value="TVU00186"/>
    <property type="gene ID" value="EJB05_54401"/>
</dbReference>
<evidence type="ECO:0000256" key="1">
    <source>
        <dbReference type="SAM" id="MobiDB-lite"/>
    </source>
</evidence>
<protein>
    <submittedName>
        <fullName evidence="2">Uncharacterized protein</fullName>
    </submittedName>
</protein>
<gene>
    <name evidence="2" type="ORF">EJB05_54401</name>
</gene>
<comment type="caution">
    <text evidence="2">The sequence shown here is derived from an EMBL/GenBank/DDBJ whole genome shotgun (WGS) entry which is preliminary data.</text>
</comment>
<dbReference type="Proteomes" id="UP000324897">
    <property type="component" value="Unassembled WGS sequence"/>
</dbReference>